<dbReference type="GO" id="GO:0016491">
    <property type="term" value="F:oxidoreductase activity"/>
    <property type="evidence" value="ECO:0007669"/>
    <property type="project" value="InterPro"/>
</dbReference>
<reference evidence="6" key="1">
    <citation type="submission" date="2017-01" db="EMBL/GenBank/DDBJ databases">
        <authorList>
            <person name="Wang Y."/>
            <person name="White M."/>
            <person name="Kvist S."/>
            <person name="Moncalvo J.-M."/>
        </authorList>
    </citation>
    <scope>NUCLEOTIDE SEQUENCE [LARGE SCALE GENOMIC DNA]</scope>
    <source>
        <strain evidence="6">COL-18-3</strain>
    </source>
</reference>
<dbReference type="AlphaFoldDB" id="A0A1R1PML3"/>
<evidence type="ECO:0000256" key="1">
    <source>
        <dbReference type="ARBA" id="ARBA00022723"/>
    </source>
</evidence>
<feature type="domain" description="Tyrosinase copper-binding" evidence="4">
    <location>
        <begin position="58"/>
        <end position="233"/>
    </location>
</feature>
<keyword evidence="1" id="KW-0479">Metal-binding</keyword>
<dbReference type="PRINTS" id="PR00092">
    <property type="entry name" value="TYROSINASE"/>
</dbReference>
<dbReference type="InterPro" id="IPR002227">
    <property type="entry name" value="Tyrosinase_Cu-bd"/>
</dbReference>
<comment type="caution">
    <text evidence="5">The sequence shown here is derived from an EMBL/GenBank/DDBJ whole genome shotgun (WGS) entry which is preliminary data.</text>
</comment>
<dbReference type="EMBL" id="LSSK01000719">
    <property type="protein sequence ID" value="OMH82196.1"/>
    <property type="molecule type" value="Genomic_DNA"/>
</dbReference>
<evidence type="ECO:0000313" key="5">
    <source>
        <dbReference type="EMBL" id="OMH82196.1"/>
    </source>
</evidence>
<feature type="chain" id="PRO_5012571095" evidence="3">
    <location>
        <begin position="20"/>
        <end position="453"/>
    </location>
</feature>
<keyword evidence="6" id="KW-1185">Reference proteome</keyword>
<evidence type="ECO:0000256" key="3">
    <source>
        <dbReference type="SAM" id="SignalP"/>
    </source>
</evidence>
<proteinExistence type="predicted"/>
<gene>
    <name evidence="5" type="ORF">AX774_g4313</name>
</gene>
<feature type="signal peptide" evidence="3">
    <location>
        <begin position="1"/>
        <end position="19"/>
    </location>
</feature>
<dbReference type="PANTHER" id="PTHR11474">
    <property type="entry name" value="TYROSINASE FAMILY MEMBER"/>
    <property type="match status" value="1"/>
</dbReference>
<protein>
    <submittedName>
        <fullName evidence="5">Putative tyrosinase-like protein tyr-3</fullName>
    </submittedName>
</protein>
<dbReference type="Pfam" id="PF00264">
    <property type="entry name" value="Tyrosinase"/>
    <property type="match status" value="1"/>
</dbReference>
<dbReference type="Gene3D" id="1.10.1280.10">
    <property type="entry name" value="Di-copper center containing domain from catechol oxidase"/>
    <property type="match status" value="1"/>
</dbReference>
<dbReference type="InterPro" id="IPR008922">
    <property type="entry name" value="Di-copper_centre_dom_sf"/>
</dbReference>
<dbReference type="SUPFAM" id="SSF48056">
    <property type="entry name" value="Di-copper centre-containing domain"/>
    <property type="match status" value="1"/>
</dbReference>
<name>A0A1R1PML3_ZANCU</name>
<dbReference type="PANTHER" id="PTHR11474:SF126">
    <property type="entry name" value="TYROSINASE-LIKE PROTEIN TYR-1-RELATED"/>
    <property type="match status" value="1"/>
</dbReference>
<accession>A0A1R1PML3</accession>
<dbReference type="InterPro" id="IPR050316">
    <property type="entry name" value="Tyrosinase/Hemocyanin"/>
</dbReference>
<dbReference type="OrthoDB" id="6132182at2759"/>
<organism evidence="5 6">
    <name type="scientific">Zancudomyces culisetae</name>
    <name type="common">Gut fungus</name>
    <name type="synonym">Smittium culisetae</name>
    <dbReference type="NCBI Taxonomy" id="1213189"/>
    <lineage>
        <taxon>Eukaryota</taxon>
        <taxon>Fungi</taxon>
        <taxon>Fungi incertae sedis</taxon>
        <taxon>Zoopagomycota</taxon>
        <taxon>Kickxellomycotina</taxon>
        <taxon>Harpellomycetes</taxon>
        <taxon>Harpellales</taxon>
        <taxon>Legeriomycetaceae</taxon>
        <taxon>Zancudomyces</taxon>
    </lineage>
</organism>
<evidence type="ECO:0000313" key="6">
    <source>
        <dbReference type="Proteomes" id="UP000188320"/>
    </source>
</evidence>
<keyword evidence="3" id="KW-0732">Signal</keyword>
<evidence type="ECO:0000259" key="4">
    <source>
        <dbReference type="Pfam" id="PF00264"/>
    </source>
</evidence>
<dbReference type="Proteomes" id="UP000188320">
    <property type="component" value="Unassembled WGS sequence"/>
</dbReference>
<keyword evidence="2" id="KW-0186">Copper</keyword>
<sequence>MKLFTSLLALSSAITVGYAQECTNLLVRKEIRDLTSDEWSYHALALTRMNSNGWIKWFTRIHNENSMEVHGNSMFLPWHRNFINEFEQTTRRYYPEFTLPYWDSARDYSSPMNSEVLTYRYVGGNGDPDNNFCITNGPFKNWNLTYPDDASCLTRNFTIEDGKMPPWQSPEEMTYITQTFQTYEVFAMVLEQSLHASIHNAIGGMLPSMNSPNDMIFYLHHSNIDRLWWRWQNLVPNGSTLYDGINYDNSTALVTDKITYFGNTVESILEVGKNGYCYTYQENTPVQKRSAGGSSGADAVITNPKMNLATALPLDVLKKYFPKLTADGTSSFAVDLPNTVSTRAVQFAQKYDRMVNRSAAGALIDNRNAKLPVVGRTIADSTVITANTINLSTSPVTGDDKLADQYKMPYPAAIPESQLKMNNLNLDDYNKYLKNSKEFIDALNNAGYVSPYI</sequence>
<evidence type="ECO:0000256" key="2">
    <source>
        <dbReference type="ARBA" id="ARBA00023008"/>
    </source>
</evidence>
<dbReference type="GO" id="GO:0046872">
    <property type="term" value="F:metal ion binding"/>
    <property type="evidence" value="ECO:0007669"/>
    <property type="project" value="UniProtKB-KW"/>
</dbReference>